<dbReference type="SUPFAM" id="SSF48317">
    <property type="entry name" value="Acid phosphatase/Vanadium-dependent haloperoxidase"/>
    <property type="match status" value="1"/>
</dbReference>
<gene>
    <name evidence="3" type="ORF">PoB_000406000</name>
</gene>
<dbReference type="PANTHER" id="PTHR14969:SF13">
    <property type="entry name" value="AT30094P"/>
    <property type="match status" value="1"/>
</dbReference>
<protein>
    <submittedName>
        <fullName evidence="3">Presqualene diphosphate phosphatase-like</fullName>
    </submittedName>
</protein>
<evidence type="ECO:0000256" key="1">
    <source>
        <dbReference type="SAM" id="Phobius"/>
    </source>
</evidence>
<dbReference type="InterPro" id="IPR036938">
    <property type="entry name" value="PAP2/HPO_sf"/>
</dbReference>
<dbReference type="Proteomes" id="UP000735302">
    <property type="component" value="Unassembled WGS sequence"/>
</dbReference>
<dbReference type="PANTHER" id="PTHR14969">
    <property type="entry name" value="SPHINGOSINE-1-PHOSPHATE PHOSPHOHYDROLASE"/>
    <property type="match status" value="1"/>
</dbReference>
<keyword evidence="1" id="KW-0812">Transmembrane</keyword>
<keyword evidence="4" id="KW-1185">Reference proteome</keyword>
<organism evidence="3 4">
    <name type="scientific">Plakobranchus ocellatus</name>
    <dbReference type="NCBI Taxonomy" id="259542"/>
    <lineage>
        <taxon>Eukaryota</taxon>
        <taxon>Metazoa</taxon>
        <taxon>Spiralia</taxon>
        <taxon>Lophotrochozoa</taxon>
        <taxon>Mollusca</taxon>
        <taxon>Gastropoda</taxon>
        <taxon>Heterobranchia</taxon>
        <taxon>Euthyneura</taxon>
        <taxon>Panpulmonata</taxon>
        <taxon>Sacoglossa</taxon>
        <taxon>Placobranchoidea</taxon>
        <taxon>Plakobranchidae</taxon>
        <taxon>Plakobranchus</taxon>
    </lineage>
</organism>
<sequence length="230" mass="25864">MRKRVISAKIRKTDDEMEETATQICTSACQSLLDSLTVADQQITARLAVCATKEAPFGHLRPVMKVLEISCHGVPWILGSLLLFSLSHKPQDIVVAVNLLGALLFDIVVVCILKLMFRRTRPSHNVMDMFAAPSVDKFSFPSGHSTRAAMMGWFLCAHFFSTRQLCCFLVCLWSIGVSSSRILLGRHHVFDVICGFLIGLAAYHVYMIYIWISQETCLGYLDTYFGHFHL</sequence>
<feature type="transmembrane region" description="Helical" evidence="1">
    <location>
        <begin position="93"/>
        <end position="117"/>
    </location>
</feature>
<evidence type="ECO:0000259" key="2">
    <source>
        <dbReference type="SMART" id="SM00014"/>
    </source>
</evidence>
<feature type="transmembrane region" description="Helical" evidence="1">
    <location>
        <begin position="66"/>
        <end position="87"/>
    </location>
</feature>
<name>A0AAV3Y3E5_9GAST</name>
<dbReference type="InterPro" id="IPR000326">
    <property type="entry name" value="PAP2/HPO"/>
</dbReference>
<evidence type="ECO:0000313" key="4">
    <source>
        <dbReference type="Proteomes" id="UP000735302"/>
    </source>
</evidence>
<evidence type="ECO:0000313" key="3">
    <source>
        <dbReference type="EMBL" id="GFN77554.1"/>
    </source>
</evidence>
<dbReference type="AlphaFoldDB" id="A0AAV3Y3E5"/>
<comment type="caution">
    <text evidence="3">The sequence shown here is derived from an EMBL/GenBank/DDBJ whole genome shotgun (WGS) entry which is preliminary data.</text>
</comment>
<accession>A0AAV3Y3E5</accession>
<keyword evidence="1" id="KW-0472">Membrane</keyword>
<dbReference type="SMART" id="SM00014">
    <property type="entry name" value="acidPPc"/>
    <property type="match status" value="1"/>
</dbReference>
<keyword evidence="1" id="KW-1133">Transmembrane helix</keyword>
<dbReference type="EMBL" id="BLXT01000492">
    <property type="protein sequence ID" value="GFN77554.1"/>
    <property type="molecule type" value="Genomic_DNA"/>
</dbReference>
<dbReference type="Pfam" id="PF01569">
    <property type="entry name" value="PAP2"/>
    <property type="match status" value="1"/>
</dbReference>
<feature type="transmembrane region" description="Helical" evidence="1">
    <location>
        <begin position="188"/>
        <end position="212"/>
    </location>
</feature>
<dbReference type="GO" id="GO:0042392">
    <property type="term" value="F:sphingosine-1-phosphate phosphatase activity"/>
    <property type="evidence" value="ECO:0007669"/>
    <property type="project" value="TreeGrafter"/>
</dbReference>
<feature type="domain" description="Phosphatidic acid phosphatase type 2/haloperoxidase" evidence="2">
    <location>
        <begin position="95"/>
        <end position="207"/>
    </location>
</feature>
<reference evidence="3 4" key="1">
    <citation type="journal article" date="2021" name="Elife">
        <title>Chloroplast acquisition without the gene transfer in kleptoplastic sea slugs, Plakobranchus ocellatus.</title>
        <authorList>
            <person name="Maeda T."/>
            <person name="Takahashi S."/>
            <person name="Yoshida T."/>
            <person name="Shimamura S."/>
            <person name="Takaki Y."/>
            <person name="Nagai Y."/>
            <person name="Toyoda A."/>
            <person name="Suzuki Y."/>
            <person name="Arimoto A."/>
            <person name="Ishii H."/>
            <person name="Satoh N."/>
            <person name="Nishiyama T."/>
            <person name="Hasebe M."/>
            <person name="Maruyama T."/>
            <person name="Minagawa J."/>
            <person name="Obokata J."/>
            <person name="Shigenobu S."/>
        </authorList>
    </citation>
    <scope>NUCLEOTIDE SEQUENCE [LARGE SCALE GENOMIC DNA]</scope>
</reference>
<proteinExistence type="predicted"/>
<dbReference type="Gene3D" id="1.20.144.10">
    <property type="entry name" value="Phosphatidic acid phosphatase type 2/haloperoxidase"/>
    <property type="match status" value="1"/>
</dbReference>